<organism evidence="1 2">
    <name type="scientific">Streblomastix strix</name>
    <dbReference type="NCBI Taxonomy" id="222440"/>
    <lineage>
        <taxon>Eukaryota</taxon>
        <taxon>Metamonada</taxon>
        <taxon>Preaxostyla</taxon>
        <taxon>Oxymonadida</taxon>
        <taxon>Streblomastigidae</taxon>
        <taxon>Streblomastix</taxon>
    </lineage>
</organism>
<evidence type="ECO:0000313" key="2">
    <source>
        <dbReference type="Proteomes" id="UP000324800"/>
    </source>
</evidence>
<gene>
    <name evidence="1" type="ORF">EZS28_001999</name>
</gene>
<dbReference type="Proteomes" id="UP000324800">
    <property type="component" value="Unassembled WGS sequence"/>
</dbReference>
<name>A0A5J4X726_9EUKA</name>
<reference evidence="1 2" key="1">
    <citation type="submission" date="2019-03" db="EMBL/GenBank/DDBJ databases">
        <title>Single cell metagenomics reveals metabolic interactions within the superorganism composed of flagellate Streblomastix strix and complex community of Bacteroidetes bacteria on its surface.</title>
        <authorList>
            <person name="Treitli S.C."/>
            <person name="Kolisko M."/>
            <person name="Husnik F."/>
            <person name="Keeling P."/>
            <person name="Hampl V."/>
        </authorList>
    </citation>
    <scope>NUCLEOTIDE SEQUENCE [LARGE SCALE GENOMIC DNA]</scope>
    <source>
        <strain evidence="1">ST1C</strain>
    </source>
</reference>
<comment type="caution">
    <text evidence="1">The sequence shown here is derived from an EMBL/GenBank/DDBJ whole genome shotgun (WGS) entry which is preliminary data.</text>
</comment>
<accession>A0A5J4X726</accession>
<protein>
    <submittedName>
        <fullName evidence="1">Uncharacterized protein</fullName>
    </submittedName>
</protein>
<proteinExistence type="predicted"/>
<dbReference type="AlphaFoldDB" id="A0A5J4X726"/>
<sequence>MEILIKLQPKEQQRVKRGSGSQMKLITFYESQTQRKLTKENYKLVDIVLGWDFGCGTGEQEEDFQKDLVHETQNLEIKPIDQNNKKHKYRKHWRSVGQSPWTIVWLDELYVTAKEGPRSVIHKIEIEKTLQQKAMDSPSNITDPIVRGSMGSLCPRETFLTNEKVVEVTTSTDSIDSGQLGVARTKPINIQTAPSTQLQGNLIREHKVEKKGGRTPVRGKVICMNTSVVANQNQSEDLQL</sequence>
<evidence type="ECO:0000313" key="1">
    <source>
        <dbReference type="EMBL" id="KAA6402465.1"/>
    </source>
</evidence>
<dbReference type="EMBL" id="SNRW01000229">
    <property type="protein sequence ID" value="KAA6402465.1"/>
    <property type="molecule type" value="Genomic_DNA"/>
</dbReference>